<evidence type="ECO:0000259" key="11">
    <source>
        <dbReference type="Pfam" id="PF08696"/>
    </source>
</evidence>
<evidence type="ECO:0000256" key="7">
    <source>
        <dbReference type="ARBA" id="ARBA00022806"/>
    </source>
</evidence>
<evidence type="ECO:0000256" key="3">
    <source>
        <dbReference type="ARBA" id="ARBA00022722"/>
    </source>
</evidence>
<keyword evidence="6" id="KW-0378">Hydrolase</keyword>
<keyword evidence="5" id="KW-0547">Nucleotide-binding</keyword>
<keyword evidence="7" id="KW-0347">Helicase</keyword>
<dbReference type="EMBL" id="GECU01017750">
    <property type="protein sequence ID" value="JAS89956.1"/>
    <property type="molecule type" value="Transcribed_RNA"/>
</dbReference>
<evidence type="ECO:0000313" key="12">
    <source>
        <dbReference type="EMBL" id="JAS89956.1"/>
    </source>
</evidence>
<name>A0A1B6ISP3_9HEMI</name>
<dbReference type="InterPro" id="IPR011604">
    <property type="entry name" value="PDDEXK-like_dom_sf"/>
</dbReference>
<keyword evidence="8" id="KW-0067">ATP-binding</keyword>
<protein>
    <recommendedName>
        <fullName evidence="11">DNA replication factor Dna2 N-terminal domain-containing protein</fullName>
    </recommendedName>
</protein>
<keyword evidence="3" id="KW-0540">Nuclease</keyword>
<accession>A0A1B6ISP3</accession>
<dbReference type="GO" id="GO:0004386">
    <property type="term" value="F:helicase activity"/>
    <property type="evidence" value="ECO:0007669"/>
    <property type="project" value="UniProtKB-KW"/>
</dbReference>
<gene>
    <name evidence="12" type="ORF">g.49596</name>
</gene>
<keyword evidence="4" id="KW-0479">Metal-binding</keyword>
<dbReference type="InterPro" id="IPR051827">
    <property type="entry name" value="Cas4_exonuclease"/>
</dbReference>
<dbReference type="GO" id="GO:0051536">
    <property type="term" value="F:iron-sulfur cluster binding"/>
    <property type="evidence" value="ECO:0007669"/>
    <property type="project" value="UniProtKB-KW"/>
</dbReference>
<dbReference type="CDD" id="cd22318">
    <property type="entry name" value="DNA2_N-like"/>
    <property type="match status" value="1"/>
</dbReference>
<evidence type="ECO:0000256" key="2">
    <source>
        <dbReference type="ARBA" id="ARBA00007913"/>
    </source>
</evidence>
<organism evidence="12">
    <name type="scientific">Homalodisca liturata</name>
    <dbReference type="NCBI Taxonomy" id="320908"/>
    <lineage>
        <taxon>Eukaryota</taxon>
        <taxon>Metazoa</taxon>
        <taxon>Ecdysozoa</taxon>
        <taxon>Arthropoda</taxon>
        <taxon>Hexapoda</taxon>
        <taxon>Insecta</taxon>
        <taxon>Pterygota</taxon>
        <taxon>Neoptera</taxon>
        <taxon>Paraneoptera</taxon>
        <taxon>Hemiptera</taxon>
        <taxon>Auchenorrhyncha</taxon>
        <taxon>Membracoidea</taxon>
        <taxon>Cicadellidae</taxon>
        <taxon>Cicadellinae</taxon>
        <taxon>Proconiini</taxon>
        <taxon>Homalodisca</taxon>
    </lineage>
</organism>
<keyword evidence="9" id="KW-0408">Iron</keyword>
<dbReference type="GO" id="GO:0005524">
    <property type="term" value="F:ATP binding"/>
    <property type="evidence" value="ECO:0007669"/>
    <property type="project" value="UniProtKB-KW"/>
</dbReference>
<sequence>ESSEIKIGIKCVLDENNRQLNENCETSHNVVDSVAQQKRNENFKNDKINYFNSIEHKGDVHSISVAKNNELIGSEEDKHFFEESSSVINNSVSTKKGVFEVNQNRPQFCESEDISTSFLEDLSFDESNFKEPIKLDNGRRCKVIAVEQLEACGEVVLTLQPCDSLSGETAVCVLRGSWTSTVVREGDVVSVTATQMSNQPGCWVVDNDAGLLTTHPDTLVSGTTIVGSLFCTRRSVLSDMYRGMDADSSIMVMGSFLHQLLQEVLKRKVSSLEGINGVLNEFVSSRHFIFSLYSSGMPLDKTKESLSEFVPKIHAFVQKYINNSSTVCQPTSWNSKESWSGTITDVADIEENIWTPKLGIKGKVDVTVKTHKRNIKKVMPLELKTGRASFSAEHRGQVILYTMMMSELGQTVDSGLLLYLREGVMKEVKVG</sequence>
<evidence type="ECO:0000256" key="6">
    <source>
        <dbReference type="ARBA" id="ARBA00022801"/>
    </source>
</evidence>
<evidence type="ECO:0000256" key="8">
    <source>
        <dbReference type="ARBA" id="ARBA00022840"/>
    </source>
</evidence>
<proteinExistence type="inferred from homology"/>
<evidence type="ECO:0000256" key="5">
    <source>
        <dbReference type="ARBA" id="ARBA00022741"/>
    </source>
</evidence>
<evidence type="ECO:0000256" key="9">
    <source>
        <dbReference type="ARBA" id="ARBA00023004"/>
    </source>
</evidence>
<dbReference type="Pfam" id="PF08696">
    <property type="entry name" value="Dna2"/>
    <property type="match status" value="1"/>
</dbReference>
<dbReference type="InterPro" id="IPR014808">
    <property type="entry name" value="DNA_replication_fac_Dna2_N"/>
</dbReference>
<dbReference type="GO" id="GO:0004518">
    <property type="term" value="F:nuclease activity"/>
    <property type="evidence" value="ECO:0007669"/>
    <property type="project" value="UniProtKB-KW"/>
</dbReference>
<dbReference type="Gene3D" id="3.90.320.10">
    <property type="match status" value="1"/>
</dbReference>
<evidence type="ECO:0000256" key="1">
    <source>
        <dbReference type="ARBA" id="ARBA00001966"/>
    </source>
</evidence>
<reference evidence="12" key="1">
    <citation type="submission" date="2015-11" db="EMBL/GenBank/DDBJ databases">
        <title>De novo transcriptome assembly of four potential Pierce s Disease insect vectors from Arizona vineyards.</title>
        <authorList>
            <person name="Tassone E.E."/>
        </authorList>
    </citation>
    <scope>NUCLEOTIDE SEQUENCE</scope>
</reference>
<dbReference type="PANTHER" id="PTHR36531">
    <property type="entry name" value="CRISPR-ASSOCIATED EXONUCLEASE CAS4"/>
    <property type="match status" value="1"/>
</dbReference>
<comment type="cofactor">
    <cofactor evidence="1">
        <name>[4Fe-4S] cluster</name>
        <dbReference type="ChEBI" id="CHEBI:49883"/>
    </cofactor>
</comment>
<dbReference type="GO" id="GO:0046872">
    <property type="term" value="F:metal ion binding"/>
    <property type="evidence" value="ECO:0007669"/>
    <property type="project" value="UniProtKB-KW"/>
</dbReference>
<feature type="non-terminal residue" evidence="12">
    <location>
        <position position="1"/>
    </location>
</feature>
<dbReference type="GO" id="GO:0016787">
    <property type="term" value="F:hydrolase activity"/>
    <property type="evidence" value="ECO:0007669"/>
    <property type="project" value="UniProtKB-KW"/>
</dbReference>
<feature type="non-terminal residue" evidence="12">
    <location>
        <position position="431"/>
    </location>
</feature>
<keyword evidence="10" id="KW-0411">Iron-sulfur</keyword>
<feature type="domain" description="DNA replication factor Dna2 N-terminal" evidence="11">
    <location>
        <begin position="166"/>
        <end position="369"/>
    </location>
</feature>
<evidence type="ECO:0000256" key="4">
    <source>
        <dbReference type="ARBA" id="ARBA00022723"/>
    </source>
</evidence>
<evidence type="ECO:0000256" key="10">
    <source>
        <dbReference type="ARBA" id="ARBA00023014"/>
    </source>
</evidence>
<dbReference type="AlphaFoldDB" id="A0A1B6ISP3"/>
<dbReference type="PANTHER" id="PTHR36531:SF6">
    <property type="entry name" value="DNA REPLICATION ATP-DEPENDENT HELICASE_NUCLEASE DNA2"/>
    <property type="match status" value="1"/>
</dbReference>
<comment type="similarity">
    <text evidence="2">Belongs to the DNA2/NAM7 helicase family.</text>
</comment>